<dbReference type="Proteomes" id="UP000244855">
    <property type="component" value="Unassembled WGS sequence"/>
</dbReference>
<protein>
    <recommendedName>
        <fullName evidence="3">tyrosinase</fullName>
        <ecNumber evidence="3">1.14.18.1</ecNumber>
    </recommendedName>
</protein>
<dbReference type="EC" id="1.14.18.1" evidence="3"/>
<evidence type="ECO:0000256" key="12">
    <source>
        <dbReference type="SAM" id="Phobius"/>
    </source>
</evidence>
<keyword evidence="4" id="KW-0479">Metal-binding</keyword>
<dbReference type="GO" id="GO:0004503">
    <property type="term" value="F:tyrosinase activity"/>
    <property type="evidence" value="ECO:0007669"/>
    <property type="project" value="UniProtKB-EC"/>
</dbReference>
<dbReference type="OrthoDB" id="6132182at2759"/>
<accession>A0A2V1DQ54</accession>
<sequence length="731" mass="81859">MNSYGFMTIKPSTYINKSKGMHFLLFSIIFILTIVVISPISSNDLRRSQHTAPILDTRQYSGVFSVLGIAGLEEQDGTAYPRLEIRELEKRKTQWNVFILGLQRFQNASQSDTLSYFQIAGIHGRPWVAWDGVAGDSNSLQHGYCQHSSALFPTWHRPYLALFEEMLYLNARQVISEFPDGKLKSNYTAALRDLRLPYWDWAAIPPTGEGSLPYSLQQPTLTVDLPTGPSEVPNPLYAFQFHSIPDWEAEDDERWKTWQQTLRHPTSLDADAVSQNHLIANMLDGNRPSMQTRVYSLLALQHEYLPMSNKLQLGDSLESIHGTIHDMVGGDGHMLWLQYSAFDPIFWLHHANVDRLIVIWQELNRDRWVSVNSTNQESSFAIPSGTVVNAQTPLKPFRKSDSSNDFWTSDAVRDWRVFGYTYNDVHNLTAQDTIISRVNALYGPNAVPRTYNNSDSTTNFNQTYGPSPPPSLPTPVAPYPPPNPNATTNHNIKRTAMTSITSTRNEKRSIALTDALSFTHRRQYTINVSLYASAIKGSLKFYFFLADPVSQLVDSWVDETDFVGVSSILATTSSSTAPDDDDGTVQGAGRKKGRYGGGRGRWGGGGSGGYGGKKVEQRKKTNTIVPLTAALEGKMRAGELGSLDENVVEKFLRARLRWRVVVANTEKPHHRYNDPAPGPAHHLQDDDGLQISVVWQEIEPARSALEFPHPVGDEHLLRAASKQEVRTGGFL</sequence>
<feature type="region of interest" description="Disordered" evidence="11">
    <location>
        <begin position="573"/>
        <end position="614"/>
    </location>
</feature>
<evidence type="ECO:0000256" key="6">
    <source>
        <dbReference type="ARBA" id="ARBA00023008"/>
    </source>
</evidence>
<dbReference type="PANTHER" id="PTHR11474">
    <property type="entry name" value="TYROSINASE FAMILY MEMBER"/>
    <property type="match status" value="1"/>
</dbReference>
<evidence type="ECO:0000256" key="11">
    <source>
        <dbReference type="SAM" id="MobiDB-lite"/>
    </source>
</evidence>
<dbReference type="Pfam" id="PF00264">
    <property type="entry name" value="Tyrosinase"/>
    <property type="match status" value="1"/>
</dbReference>
<keyword evidence="8" id="KW-0470">Melanin biosynthesis</keyword>
<dbReference type="EMBL" id="KZ805379">
    <property type="protein sequence ID" value="PVI00116.1"/>
    <property type="molecule type" value="Genomic_DNA"/>
</dbReference>
<evidence type="ECO:0000259" key="13">
    <source>
        <dbReference type="PROSITE" id="PS00497"/>
    </source>
</evidence>
<comment type="catalytic activity">
    <reaction evidence="9">
        <text>2 L-dopa + O2 = 2 L-dopaquinone + 2 H2O</text>
        <dbReference type="Rhea" id="RHEA:34287"/>
        <dbReference type="ChEBI" id="CHEBI:15377"/>
        <dbReference type="ChEBI" id="CHEBI:15379"/>
        <dbReference type="ChEBI" id="CHEBI:57504"/>
        <dbReference type="ChEBI" id="CHEBI:57924"/>
        <dbReference type="EC" id="1.14.18.1"/>
    </reaction>
</comment>
<dbReference type="Pfam" id="PF18132">
    <property type="entry name" value="Tyrosinase_C"/>
    <property type="match status" value="1"/>
</dbReference>
<keyword evidence="6" id="KW-0186">Copper</keyword>
<feature type="transmembrane region" description="Helical" evidence="12">
    <location>
        <begin position="21"/>
        <end position="40"/>
    </location>
</feature>
<keyword evidence="16" id="KW-1185">Reference proteome</keyword>
<dbReference type="Gene3D" id="1.10.1280.10">
    <property type="entry name" value="Di-copper center containing domain from catechol oxidase"/>
    <property type="match status" value="1"/>
</dbReference>
<evidence type="ECO:0000256" key="5">
    <source>
        <dbReference type="ARBA" id="ARBA00023002"/>
    </source>
</evidence>
<dbReference type="PANTHER" id="PTHR11474:SF76">
    <property type="entry name" value="SHKT DOMAIN-CONTAINING PROTEIN"/>
    <property type="match status" value="1"/>
</dbReference>
<proteinExistence type="inferred from homology"/>
<keyword evidence="5" id="KW-0560">Oxidoreductase</keyword>
<gene>
    <name evidence="15" type="ORF">DM02DRAFT_410706</name>
</gene>
<evidence type="ECO:0000256" key="9">
    <source>
        <dbReference type="ARBA" id="ARBA00048233"/>
    </source>
</evidence>
<keyword evidence="12" id="KW-0812">Transmembrane</keyword>
<evidence type="ECO:0000313" key="16">
    <source>
        <dbReference type="Proteomes" id="UP000244855"/>
    </source>
</evidence>
<feature type="compositionally biased region" description="Polar residues" evidence="11">
    <location>
        <begin position="453"/>
        <end position="465"/>
    </location>
</feature>
<reference evidence="15 16" key="1">
    <citation type="journal article" date="2018" name="Sci. Rep.">
        <title>Comparative genomics provides insights into the lifestyle and reveals functional heterogeneity of dark septate endophytic fungi.</title>
        <authorList>
            <person name="Knapp D.G."/>
            <person name="Nemeth J.B."/>
            <person name="Barry K."/>
            <person name="Hainaut M."/>
            <person name="Henrissat B."/>
            <person name="Johnson J."/>
            <person name="Kuo A."/>
            <person name="Lim J.H.P."/>
            <person name="Lipzen A."/>
            <person name="Nolan M."/>
            <person name="Ohm R.A."/>
            <person name="Tamas L."/>
            <person name="Grigoriev I.V."/>
            <person name="Spatafora J.W."/>
            <person name="Nagy L.G."/>
            <person name="Kovacs G.M."/>
        </authorList>
    </citation>
    <scope>NUCLEOTIDE SEQUENCE [LARGE SCALE GENOMIC DNA]</scope>
    <source>
        <strain evidence="15 16">DSE2036</strain>
    </source>
</reference>
<dbReference type="PRINTS" id="PR00092">
    <property type="entry name" value="TYROSINASE"/>
</dbReference>
<dbReference type="SUPFAM" id="SSF48056">
    <property type="entry name" value="Di-copper centre-containing domain"/>
    <property type="match status" value="1"/>
</dbReference>
<dbReference type="GO" id="GO:0042438">
    <property type="term" value="P:melanin biosynthetic process"/>
    <property type="evidence" value="ECO:0007669"/>
    <property type="project" value="UniProtKB-KW"/>
</dbReference>
<feature type="compositionally biased region" description="Gly residues" evidence="11">
    <location>
        <begin position="595"/>
        <end position="612"/>
    </location>
</feature>
<evidence type="ECO:0000256" key="10">
    <source>
        <dbReference type="ARBA" id="ARBA00048881"/>
    </source>
</evidence>
<dbReference type="PROSITE" id="PS00497">
    <property type="entry name" value="TYROSINASE_1"/>
    <property type="match status" value="1"/>
</dbReference>
<evidence type="ECO:0000256" key="4">
    <source>
        <dbReference type="ARBA" id="ARBA00022723"/>
    </source>
</evidence>
<name>A0A2V1DQ54_9PLEO</name>
<evidence type="ECO:0000313" key="15">
    <source>
        <dbReference type="EMBL" id="PVI00116.1"/>
    </source>
</evidence>
<comment type="cofactor">
    <cofactor evidence="1">
        <name>Cu(2+)</name>
        <dbReference type="ChEBI" id="CHEBI:29036"/>
    </cofactor>
</comment>
<keyword evidence="7" id="KW-0503">Monooxygenase</keyword>
<evidence type="ECO:0000256" key="2">
    <source>
        <dbReference type="ARBA" id="ARBA00009928"/>
    </source>
</evidence>
<organism evidence="15 16">
    <name type="scientific">Periconia macrospinosa</name>
    <dbReference type="NCBI Taxonomy" id="97972"/>
    <lineage>
        <taxon>Eukaryota</taxon>
        <taxon>Fungi</taxon>
        <taxon>Dikarya</taxon>
        <taxon>Ascomycota</taxon>
        <taxon>Pezizomycotina</taxon>
        <taxon>Dothideomycetes</taxon>
        <taxon>Pleosporomycetidae</taxon>
        <taxon>Pleosporales</taxon>
        <taxon>Massarineae</taxon>
        <taxon>Periconiaceae</taxon>
        <taxon>Periconia</taxon>
    </lineage>
</organism>
<evidence type="ECO:0000256" key="7">
    <source>
        <dbReference type="ARBA" id="ARBA00023033"/>
    </source>
</evidence>
<dbReference type="GO" id="GO:0046872">
    <property type="term" value="F:metal ion binding"/>
    <property type="evidence" value="ECO:0007669"/>
    <property type="project" value="UniProtKB-KW"/>
</dbReference>
<dbReference type="AlphaFoldDB" id="A0A2V1DQ54"/>
<dbReference type="InterPro" id="IPR041640">
    <property type="entry name" value="Tyrosinase_C"/>
</dbReference>
<dbReference type="InterPro" id="IPR050316">
    <property type="entry name" value="Tyrosinase/Hemocyanin"/>
</dbReference>
<feature type="domain" description="Tyrosinase copper-binding" evidence="14">
    <location>
        <begin position="343"/>
        <end position="354"/>
    </location>
</feature>
<dbReference type="InterPro" id="IPR002227">
    <property type="entry name" value="Tyrosinase_Cu-bd"/>
</dbReference>
<dbReference type="PROSITE" id="PS00498">
    <property type="entry name" value="TYROSINASE_2"/>
    <property type="match status" value="1"/>
</dbReference>
<comment type="similarity">
    <text evidence="2">Belongs to the tyrosinase family.</text>
</comment>
<keyword evidence="12" id="KW-0472">Membrane</keyword>
<dbReference type="InterPro" id="IPR008922">
    <property type="entry name" value="Di-copper_centre_dom_sf"/>
</dbReference>
<evidence type="ECO:0000256" key="1">
    <source>
        <dbReference type="ARBA" id="ARBA00001973"/>
    </source>
</evidence>
<dbReference type="STRING" id="97972.A0A2V1DQ54"/>
<comment type="catalytic activity">
    <reaction evidence="10">
        <text>L-tyrosine + O2 = L-dopaquinone + H2O</text>
        <dbReference type="Rhea" id="RHEA:18117"/>
        <dbReference type="ChEBI" id="CHEBI:15377"/>
        <dbReference type="ChEBI" id="CHEBI:15379"/>
        <dbReference type="ChEBI" id="CHEBI:57924"/>
        <dbReference type="ChEBI" id="CHEBI:58315"/>
        <dbReference type="EC" id="1.14.18.1"/>
    </reaction>
</comment>
<feature type="domain" description="Tyrosinase copper-binding" evidence="13">
    <location>
        <begin position="147"/>
        <end position="164"/>
    </location>
</feature>
<evidence type="ECO:0000259" key="14">
    <source>
        <dbReference type="PROSITE" id="PS00498"/>
    </source>
</evidence>
<keyword evidence="12" id="KW-1133">Transmembrane helix</keyword>
<evidence type="ECO:0000256" key="3">
    <source>
        <dbReference type="ARBA" id="ARBA00011906"/>
    </source>
</evidence>
<evidence type="ECO:0000256" key="8">
    <source>
        <dbReference type="ARBA" id="ARBA00023101"/>
    </source>
</evidence>
<feature type="region of interest" description="Disordered" evidence="11">
    <location>
        <begin position="453"/>
        <end position="472"/>
    </location>
</feature>